<feature type="domain" description="Ice-binding protein C-terminal" evidence="1">
    <location>
        <begin position="167"/>
        <end position="191"/>
    </location>
</feature>
<dbReference type="InterPro" id="IPR013424">
    <property type="entry name" value="Ice-binding_C"/>
</dbReference>
<keyword evidence="3" id="KW-1185">Reference proteome</keyword>
<organism evidence="2 3">
    <name type="scientific">Tamilnaduibacter salinus</name>
    <dbReference type="NCBI Taxonomy" id="1484056"/>
    <lineage>
        <taxon>Bacteria</taxon>
        <taxon>Pseudomonadati</taxon>
        <taxon>Pseudomonadota</taxon>
        <taxon>Gammaproteobacteria</taxon>
        <taxon>Pseudomonadales</taxon>
        <taxon>Marinobacteraceae</taxon>
        <taxon>Tamilnaduibacter</taxon>
    </lineage>
</organism>
<evidence type="ECO:0000313" key="2">
    <source>
        <dbReference type="EMBL" id="PAV26847.1"/>
    </source>
</evidence>
<protein>
    <submittedName>
        <fullName evidence="2">PEP-CTERM sorting domain-containing protein</fullName>
    </submittedName>
</protein>
<name>A0A2A2I5B6_9GAMM</name>
<accession>A0A2A2I5B6</accession>
<dbReference type="RefSeq" id="WP_095610041.1">
    <property type="nucleotide sequence ID" value="NZ_NMPM01000013.1"/>
</dbReference>
<comment type="caution">
    <text evidence="2">The sequence shown here is derived from an EMBL/GenBank/DDBJ whole genome shotgun (WGS) entry which is preliminary data.</text>
</comment>
<dbReference type="Pfam" id="PF07589">
    <property type="entry name" value="PEP-CTERM"/>
    <property type="match status" value="1"/>
</dbReference>
<evidence type="ECO:0000259" key="1">
    <source>
        <dbReference type="Pfam" id="PF07589"/>
    </source>
</evidence>
<evidence type="ECO:0000313" key="3">
    <source>
        <dbReference type="Proteomes" id="UP000218332"/>
    </source>
</evidence>
<dbReference type="EMBL" id="NMPM01000013">
    <property type="protein sequence ID" value="PAV26847.1"/>
    <property type="molecule type" value="Genomic_DNA"/>
</dbReference>
<dbReference type="Proteomes" id="UP000218332">
    <property type="component" value="Unassembled WGS sequence"/>
</dbReference>
<gene>
    <name evidence="2" type="ORF">CF392_03260</name>
</gene>
<dbReference type="NCBIfam" id="TIGR02595">
    <property type="entry name" value="PEP_CTERM"/>
    <property type="match status" value="1"/>
</dbReference>
<dbReference type="AlphaFoldDB" id="A0A2A2I5B6"/>
<reference evidence="2 3" key="1">
    <citation type="submission" date="2017-07" db="EMBL/GenBank/DDBJ databases">
        <title>Tamlnaduibacter salinus (Mi-7) genome sequencing.</title>
        <authorList>
            <person name="Verma A."/>
            <person name="Krishnamurthi S."/>
        </authorList>
    </citation>
    <scope>NUCLEOTIDE SEQUENCE [LARGE SCALE GENOMIC DNA]</scope>
    <source>
        <strain evidence="2 3">Mi-7</strain>
    </source>
</reference>
<proteinExistence type="predicted"/>
<sequence>MKLQWKALAGVLVGWVGFGTMAVAAPITLQDVTHFDSNGTNASEDYVDHGFGAVNKLDHPSLFKGFDYVEWKHQYTFDPPADTLISGNLELYLKDDSDLCIFGKCTTEFAFGYAEDGTWDWGEVDTGIYDYDVSLAALEDGMFGVTLKSKKGDFYIKQSKLTIEYMPVPEPGTLALLGGSLLGLGLARRRRTQSA</sequence>